<name>G0ED02_PYRF1</name>
<dbReference type="RefSeq" id="WP_014026238.1">
    <property type="nucleotide sequence ID" value="NC_015931.1"/>
</dbReference>
<dbReference type="EMBL" id="CP002838">
    <property type="protein sequence ID" value="AEM38561.1"/>
    <property type="molecule type" value="Genomic_DNA"/>
</dbReference>
<organism evidence="1 2">
    <name type="scientific">Pyrolobus fumarii (strain DSM 11204 / 1A)</name>
    <dbReference type="NCBI Taxonomy" id="694429"/>
    <lineage>
        <taxon>Archaea</taxon>
        <taxon>Thermoproteota</taxon>
        <taxon>Thermoprotei</taxon>
        <taxon>Desulfurococcales</taxon>
        <taxon>Pyrodictiaceae</taxon>
        <taxon>Pyrolobus</taxon>
    </lineage>
</organism>
<dbReference type="Proteomes" id="UP000001037">
    <property type="component" value="Chromosome"/>
</dbReference>
<proteinExistence type="predicted"/>
<dbReference type="KEGG" id="pfm:Pyrfu_0692"/>
<dbReference type="InParanoid" id="G0ED02"/>
<dbReference type="HOGENOM" id="CLU_1275373_0_0_2"/>
<evidence type="ECO:0000313" key="2">
    <source>
        <dbReference type="Proteomes" id="UP000001037"/>
    </source>
</evidence>
<keyword evidence="2" id="KW-1185">Reference proteome</keyword>
<dbReference type="eggNOG" id="arCOG05993">
    <property type="taxonomic scope" value="Archaea"/>
</dbReference>
<sequence length="216" mass="24073">MECREPTLLEELGTTLRIYAQRIPRRLAVILAVYSARNIARSEVVCIHAPDEKTIEAIEELMRVHGVPIDRVVFVRDPTACKGMPAVVILNKGRVPQELDYRMLVAPEARGLHKLGLARLTVQPLGEAVYRLKVGGRSMLVTERDGRLCEPQEEPMLSRVAKLLEEAVREYGPLKLGEAAQLLAGELGVTRTEARRLIYEAARAGLIRVDDGYVTL</sequence>
<dbReference type="AlphaFoldDB" id="G0ED02"/>
<dbReference type="GeneID" id="11139160"/>
<gene>
    <name evidence="1" type="ordered locus">Pyrfu_0692</name>
</gene>
<evidence type="ECO:0000313" key="1">
    <source>
        <dbReference type="EMBL" id="AEM38561.1"/>
    </source>
</evidence>
<reference evidence="1 2" key="1">
    <citation type="journal article" date="2011" name="Stand. Genomic Sci.">
        <title>Complete genome sequence of the hyperthermophilic chemolithoautotroph Pyrolobus fumarii type strain (1A).</title>
        <authorList>
            <person name="Anderson I."/>
            <person name="Goker M."/>
            <person name="Nolan M."/>
            <person name="Lucas S."/>
            <person name="Hammon N."/>
            <person name="Deshpande S."/>
            <person name="Cheng J.F."/>
            <person name="Tapia R."/>
            <person name="Han C."/>
            <person name="Goodwin L."/>
            <person name="Pitluck S."/>
            <person name="Huntemann M."/>
            <person name="Liolios K."/>
            <person name="Ivanova N."/>
            <person name="Pagani I."/>
            <person name="Mavromatis K."/>
            <person name="Ovchinikova G."/>
            <person name="Pati A."/>
            <person name="Chen A."/>
            <person name="Palaniappan K."/>
            <person name="Land M."/>
            <person name="Hauser L."/>
            <person name="Brambilla E.M."/>
            <person name="Huber H."/>
            <person name="Yasawong M."/>
            <person name="Rohde M."/>
            <person name="Spring S."/>
            <person name="Abt B."/>
            <person name="Sikorski J."/>
            <person name="Wirth R."/>
            <person name="Detter J.C."/>
            <person name="Woyke T."/>
            <person name="Bristow J."/>
            <person name="Eisen J.A."/>
            <person name="Markowitz V."/>
            <person name="Hugenholtz P."/>
            <person name="Kyrpides N.C."/>
            <person name="Klenk H.P."/>
            <person name="Lapidus A."/>
        </authorList>
    </citation>
    <scope>NUCLEOTIDE SEQUENCE [LARGE SCALE GENOMIC DNA]</scope>
    <source>
        <strain evidence="2">DSM 11204 / 1A</strain>
    </source>
</reference>
<accession>G0ED02</accession>
<protein>
    <submittedName>
        <fullName evidence="1">Uncharacterized protein</fullName>
    </submittedName>
</protein>